<organism evidence="8 9">
    <name type="scientific">Stenotrophomonas acidaminiphila</name>
    <dbReference type="NCBI Taxonomy" id="128780"/>
    <lineage>
        <taxon>Bacteria</taxon>
        <taxon>Pseudomonadati</taxon>
        <taxon>Pseudomonadota</taxon>
        <taxon>Gammaproteobacteria</taxon>
        <taxon>Lysobacterales</taxon>
        <taxon>Lysobacteraceae</taxon>
        <taxon>Stenotrophomonas</taxon>
    </lineage>
</organism>
<accession>A0A0S1B2N4</accession>
<comment type="subcellular location">
    <subcellularLocation>
        <location evidence="1">Cell membrane</location>
        <topology evidence="1">Multi-pass membrane protein</topology>
    </subcellularLocation>
</comment>
<keyword evidence="2" id="KW-1003">Cell membrane</keyword>
<keyword evidence="4 6" id="KW-1133">Transmembrane helix</keyword>
<dbReference type="GO" id="GO:0005886">
    <property type="term" value="C:plasma membrane"/>
    <property type="evidence" value="ECO:0007669"/>
    <property type="project" value="UniProtKB-SubCell"/>
</dbReference>
<evidence type="ECO:0000256" key="1">
    <source>
        <dbReference type="ARBA" id="ARBA00004651"/>
    </source>
</evidence>
<evidence type="ECO:0000256" key="6">
    <source>
        <dbReference type="SAM" id="Phobius"/>
    </source>
</evidence>
<feature type="transmembrane region" description="Helical" evidence="6">
    <location>
        <begin position="342"/>
        <end position="362"/>
    </location>
</feature>
<name>A0A0S1B2N4_9GAMM</name>
<dbReference type="InterPro" id="IPR013525">
    <property type="entry name" value="ABC2_TM"/>
</dbReference>
<evidence type="ECO:0000256" key="3">
    <source>
        <dbReference type="ARBA" id="ARBA00022692"/>
    </source>
</evidence>
<dbReference type="PATRIC" id="fig|128780.6.peg.3007"/>
<evidence type="ECO:0000259" key="7">
    <source>
        <dbReference type="Pfam" id="PF12698"/>
    </source>
</evidence>
<reference evidence="8 9" key="1">
    <citation type="journal article" date="2015" name="Genome Announc.">
        <title>Complete Genome Sequencing of Stenotrophomonas acidaminiphila ZAC14D2_NAIMI4_2, a Multidrug-Resistant Strain Isolated from Sediments of a Polluted River in Mexico, Uncovers New Antibiotic Resistance Genes and a Novel Class-II Lasso Peptide Biosynthesis Gene Cluster.</title>
        <authorList>
            <person name="Vinuesa P."/>
            <person name="Ochoa-Sanchez L.E."/>
        </authorList>
    </citation>
    <scope>NUCLEOTIDE SEQUENCE [LARGE SCALE GENOMIC DNA]</scope>
    <source>
        <strain evidence="8 9">ZAC14D2_NAIMI4_2</strain>
    </source>
</reference>
<gene>
    <name evidence="8" type="ORF">AOT14_29700</name>
</gene>
<sequence length="372" mass="39074">MSRVAASFGATLRAVFADSAACTVMIGAVLLYSFFYPAAYRHQVASDLPLAVVDADRSATSRALVRHVDALRAVRVATQPRDLAQARAQLEAGQVDGIVLIPARLERDILRGGSGQLVLLGNGAYLSRASAILGGLAEGIGAFGRDQAVRQAGFMGPPLAAPLELVQRPLYNTREGYGSSVVPGVAELIVHQTLLLGIGVLLGTRRAQSGRRLQVAPPVLLGMAAAFTLVAVAGLLYYAGFNAWVQDYPRGGNVPGLLLAVLLFALASVAFGLFVGSFFTTRERAFQYVTGVSIPLFFLSNLSWPALASPAALVALAMLLPTTAGINAIVRTQQIGARVPEVGGELLNLLLLALLYGALAAWRLRVPARPPA</sequence>
<protein>
    <submittedName>
        <fullName evidence="8">Transmembrane protein</fullName>
    </submittedName>
</protein>
<evidence type="ECO:0000313" key="8">
    <source>
        <dbReference type="EMBL" id="ALJ29322.1"/>
    </source>
</evidence>
<feature type="transmembrane region" description="Helical" evidence="6">
    <location>
        <begin position="310"/>
        <end position="330"/>
    </location>
</feature>
<dbReference type="EMBL" id="CP012900">
    <property type="protein sequence ID" value="ALJ29322.1"/>
    <property type="molecule type" value="Genomic_DNA"/>
</dbReference>
<evidence type="ECO:0000313" key="9">
    <source>
        <dbReference type="Proteomes" id="UP000061010"/>
    </source>
</evidence>
<evidence type="ECO:0000256" key="4">
    <source>
        <dbReference type="ARBA" id="ARBA00022989"/>
    </source>
</evidence>
<dbReference type="PANTHER" id="PTHR30294:SF46">
    <property type="entry name" value="ABC TRANSPORTER PERMEASE"/>
    <property type="match status" value="1"/>
</dbReference>
<feature type="transmembrane region" description="Helical" evidence="6">
    <location>
        <begin position="257"/>
        <end position="279"/>
    </location>
</feature>
<dbReference type="Pfam" id="PF12698">
    <property type="entry name" value="ABC2_membrane_3"/>
    <property type="match status" value="1"/>
</dbReference>
<proteinExistence type="predicted"/>
<dbReference type="GO" id="GO:0140359">
    <property type="term" value="F:ABC-type transporter activity"/>
    <property type="evidence" value="ECO:0007669"/>
    <property type="project" value="InterPro"/>
</dbReference>
<evidence type="ECO:0000256" key="2">
    <source>
        <dbReference type="ARBA" id="ARBA00022475"/>
    </source>
</evidence>
<dbReference type="PANTHER" id="PTHR30294">
    <property type="entry name" value="MEMBRANE COMPONENT OF ABC TRANSPORTER YHHJ-RELATED"/>
    <property type="match status" value="1"/>
</dbReference>
<dbReference type="OrthoDB" id="9811522at2"/>
<keyword evidence="5 6" id="KW-0472">Membrane</keyword>
<feature type="transmembrane region" description="Helical" evidence="6">
    <location>
        <begin position="286"/>
        <end position="304"/>
    </location>
</feature>
<evidence type="ECO:0000256" key="5">
    <source>
        <dbReference type="ARBA" id="ARBA00023136"/>
    </source>
</evidence>
<dbReference type="KEGG" id="sacz:AOT14_29700"/>
<dbReference type="Proteomes" id="UP000061010">
    <property type="component" value="Chromosome"/>
</dbReference>
<feature type="transmembrane region" description="Helical" evidence="6">
    <location>
        <begin position="215"/>
        <end position="237"/>
    </location>
</feature>
<dbReference type="Gene3D" id="3.40.1710.10">
    <property type="entry name" value="abc type-2 transporter like domain"/>
    <property type="match status" value="1"/>
</dbReference>
<dbReference type="InterPro" id="IPR051449">
    <property type="entry name" value="ABC-2_transporter_component"/>
</dbReference>
<keyword evidence="3 6" id="KW-0812">Transmembrane</keyword>
<dbReference type="AlphaFoldDB" id="A0A0S1B2N4"/>
<feature type="domain" description="ABC-2 type transporter transmembrane" evidence="7">
    <location>
        <begin position="23"/>
        <end position="362"/>
    </location>
</feature>
<keyword evidence="9" id="KW-1185">Reference proteome</keyword>